<dbReference type="HOGENOM" id="CLU_027451_1_1_1"/>
<dbReference type="InParanoid" id="W2RNR2"/>
<dbReference type="Gene3D" id="3.30.70.330">
    <property type="match status" value="2"/>
</dbReference>
<dbReference type="GO" id="GO:0005730">
    <property type="term" value="C:nucleolus"/>
    <property type="evidence" value="ECO:0007669"/>
    <property type="project" value="EnsemblFungi"/>
</dbReference>
<evidence type="ECO:0000256" key="3">
    <source>
        <dbReference type="SAM" id="MobiDB-lite"/>
    </source>
</evidence>
<reference evidence="5 6" key="1">
    <citation type="submission" date="2013-03" db="EMBL/GenBank/DDBJ databases">
        <title>The Genome Sequence of Phialophora europaea CBS 101466.</title>
        <authorList>
            <consortium name="The Broad Institute Genomics Platform"/>
            <person name="Cuomo C."/>
            <person name="de Hoog S."/>
            <person name="Gorbushina A."/>
            <person name="Walker B."/>
            <person name="Young S.K."/>
            <person name="Zeng Q."/>
            <person name="Gargeya S."/>
            <person name="Fitzgerald M."/>
            <person name="Haas B."/>
            <person name="Abouelleil A."/>
            <person name="Allen A.W."/>
            <person name="Alvarado L."/>
            <person name="Arachchi H.M."/>
            <person name="Berlin A.M."/>
            <person name="Chapman S.B."/>
            <person name="Gainer-Dewar J."/>
            <person name="Goldberg J."/>
            <person name="Griggs A."/>
            <person name="Gujja S."/>
            <person name="Hansen M."/>
            <person name="Howarth C."/>
            <person name="Imamovic A."/>
            <person name="Ireland A."/>
            <person name="Larimer J."/>
            <person name="McCowan C."/>
            <person name="Murphy C."/>
            <person name="Pearson M."/>
            <person name="Poon T.W."/>
            <person name="Priest M."/>
            <person name="Roberts A."/>
            <person name="Saif S."/>
            <person name="Shea T."/>
            <person name="Sisk P."/>
            <person name="Sykes S."/>
            <person name="Wortman J."/>
            <person name="Nusbaum C."/>
            <person name="Birren B."/>
        </authorList>
    </citation>
    <scope>NUCLEOTIDE SEQUENCE [LARGE SCALE GENOMIC DNA]</scope>
    <source>
        <strain evidence="5 6">CBS 101466</strain>
    </source>
</reference>
<dbReference type="GO" id="GO:0030684">
    <property type="term" value="C:preribosome"/>
    <property type="evidence" value="ECO:0007669"/>
    <property type="project" value="EnsemblFungi"/>
</dbReference>
<feature type="compositionally biased region" description="Basic and acidic residues" evidence="3">
    <location>
        <begin position="322"/>
        <end position="345"/>
    </location>
</feature>
<keyword evidence="6" id="KW-1185">Reference proteome</keyword>
<dbReference type="InterPro" id="IPR035979">
    <property type="entry name" value="RBD_domain_sf"/>
</dbReference>
<dbReference type="VEuPathDB" id="FungiDB:HMPREF1541_07731"/>
<evidence type="ECO:0000256" key="1">
    <source>
        <dbReference type="ARBA" id="ARBA00022884"/>
    </source>
</evidence>
<accession>W2RNR2</accession>
<name>W2RNR2_CYPE1</name>
<dbReference type="SUPFAM" id="SSF54928">
    <property type="entry name" value="RNA-binding domain, RBD"/>
    <property type="match status" value="1"/>
</dbReference>
<feature type="region of interest" description="Disordered" evidence="3">
    <location>
        <begin position="283"/>
        <end position="349"/>
    </location>
</feature>
<organism evidence="5 6">
    <name type="scientific">Cyphellophora europaea (strain CBS 101466)</name>
    <name type="common">Phialophora europaea</name>
    <dbReference type="NCBI Taxonomy" id="1220924"/>
    <lineage>
        <taxon>Eukaryota</taxon>
        <taxon>Fungi</taxon>
        <taxon>Dikarya</taxon>
        <taxon>Ascomycota</taxon>
        <taxon>Pezizomycotina</taxon>
        <taxon>Eurotiomycetes</taxon>
        <taxon>Chaetothyriomycetidae</taxon>
        <taxon>Chaetothyriales</taxon>
        <taxon>Cyphellophoraceae</taxon>
        <taxon>Cyphellophora</taxon>
    </lineage>
</organism>
<sequence length="368" mass="41480">MSVDEESRKRGRKRTPDEAELEIDVNAPEPPSKKALRKAKKQKTTDPGEEPEPAQQQVNAEDVDLKRLSGLEGERSKYGVWIGNLAFTVGKRDVYKFLTENAKHPIPGDQITRLHLPSGRDSRAQNKGFAYVDFKDEQWVATAVQLSETLLTGRPLLIKDAHNFQGRPETSKTKAFQEAQAKPPNRRIFVGNLPFDVTRESLEKHFGHCGTIAKTQVATFEDSGKCKGYAWVEFEDISSAETAMRGQVTIDAPRAPTGKKTIYLGRLGDSKLRMEFAEDATTRYNKRFGKTPKDDEQEDNQGNKGLPPRSTDTFQKRKEKTWKRGDAGHRSNERRSQKHESESRYGTDTVQKLTGAIVESKGKKVTFD</sequence>
<dbReference type="PROSITE" id="PS50102">
    <property type="entry name" value="RRM"/>
    <property type="match status" value="2"/>
</dbReference>
<evidence type="ECO:0000313" key="5">
    <source>
        <dbReference type="EMBL" id="ETN38107.1"/>
    </source>
</evidence>
<dbReference type="FunCoup" id="W2RNR2">
    <property type="interactions" value="853"/>
</dbReference>
<evidence type="ECO:0000259" key="4">
    <source>
        <dbReference type="PROSITE" id="PS50102"/>
    </source>
</evidence>
<dbReference type="InterPro" id="IPR012677">
    <property type="entry name" value="Nucleotide-bd_a/b_plait_sf"/>
</dbReference>
<evidence type="ECO:0000313" key="6">
    <source>
        <dbReference type="Proteomes" id="UP000030752"/>
    </source>
</evidence>
<dbReference type="Pfam" id="PF00076">
    <property type="entry name" value="RRM_1"/>
    <property type="match status" value="1"/>
</dbReference>
<keyword evidence="1 2" id="KW-0694">RNA-binding</keyword>
<dbReference type="PANTHER" id="PTHR23236">
    <property type="entry name" value="EUKARYOTIC TRANSLATION INITIATION FACTOR 4B/4H"/>
    <property type="match status" value="1"/>
</dbReference>
<dbReference type="EMBL" id="KB822723">
    <property type="protein sequence ID" value="ETN38107.1"/>
    <property type="molecule type" value="Genomic_DNA"/>
</dbReference>
<dbReference type="eggNOG" id="KOG4210">
    <property type="taxonomic scope" value="Eukaryota"/>
</dbReference>
<dbReference type="GO" id="GO:0003723">
    <property type="term" value="F:RNA binding"/>
    <property type="evidence" value="ECO:0007669"/>
    <property type="project" value="UniProtKB-UniRule"/>
</dbReference>
<dbReference type="GeneID" id="19975070"/>
<feature type="domain" description="RRM" evidence="4">
    <location>
        <begin position="186"/>
        <end position="279"/>
    </location>
</feature>
<dbReference type="AlphaFoldDB" id="W2RNR2"/>
<feature type="region of interest" description="Disordered" evidence="3">
    <location>
        <begin position="1"/>
        <end position="63"/>
    </location>
</feature>
<dbReference type="SMART" id="SM00360">
    <property type="entry name" value="RRM"/>
    <property type="match status" value="2"/>
</dbReference>
<feature type="domain" description="RRM" evidence="4">
    <location>
        <begin position="78"/>
        <end position="163"/>
    </location>
</feature>
<evidence type="ECO:0000256" key="2">
    <source>
        <dbReference type="PROSITE-ProRule" id="PRU00176"/>
    </source>
</evidence>
<dbReference type="OrthoDB" id="1875751at2759"/>
<dbReference type="Proteomes" id="UP000030752">
    <property type="component" value="Unassembled WGS sequence"/>
</dbReference>
<dbReference type="STRING" id="1220924.W2RNR2"/>
<dbReference type="RefSeq" id="XP_008720276.1">
    <property type="nucleotide sequence ID" value="XM_008722054.1"/>
</dbReference>
<gene>
    <name evidence="5" type="ORF">HMPREF1541_07731</name>
</gene>
<dbReference type="InterPro" id="IPR000504">
    <property type="entry name" value="RRM_dom"/>
</dbReference>
<proteinExistence type="predicted"/>
<protein>
    <recommendedName>
        <fullName evidence="4">RRM domain-containing protein</fullName>
    </recommendedName>
</protein>
<dbReference type="PANTHER" id="PTHR23236:SF95">
    <property type="entry name" value="NUCLEOLAR PROTEIN 13"/>
    <property type="match status" value="1"/>
</dbReference>